<dbReference type="SUPFAM" id="SSF52540">
    <property type="entry name" value="P-loop containing nucleoside triphosphate hydrolases"/>
    <property type="match status" value="1"/>
</dbReference>
<dbReference type="GO" id="GO:0031297">
    <property type="term" value="P:replication fork processing"/>
    <property type="evidence" value="ECO:0007669"/>
    <property type="project" value="TreeGrafter"/>
</dbReference>
<dbReference type="Pfam" id="PF00176">
    <property type="entry name" value="SNF2-rel_dom"/>
    <property type="match status" value="1"/>
</dbReference>
<dbReference type="InterPro" id="IPR038718">
    <property type="entry name" value="SNF2-like_sf"/>
</dbReference>
<dbReference type="Gene3D" id="3.40.50.10810">
    <property type="entry name" value="Tandem AAA-ATPase domain"/>
    <property type="match status" value="1"/>
</dbReference>
<evidence type="ECO:0000256" key="1">
    <source>
        <dbReference type="ARBA" id="ARBA00022801"/>
    </source>
</evidence>
<feature type="non-terminal residue" evidence="3">
    <location>
        <position position="1"/>
    </location>
</feature>
<dbReference type="InterPro" id="IPR000330">
    <property type="entry name" value="SNF2_N"/>
</dbReference>
<dbReference type="PANTHER" id="PTHR45766">
    <property type="entry name" value="DNA ANNEALING HELICASE AND ENDONUCLEASE ZRANB3 FAMILY MEMBER"/>
    <property type="match status" value="1"/>
</dbReference>
<evidence type="ECO:0000259" key="2">
    <source>
        <dbReference type="Pfam" id="PF00176"/>
    </source>
</evidence>
<keyword evidence="1" id="KW-0378">Hydrolase</keyword>
<sequence length="104" mass="11339">GGIPPYVVTALKSRTETFDVDLSGLDCKLSSVTFFPFQRDGVCTAVQRGGRILIADDMGLGKTIQAIAVAAYLQRRMARVSNNTLFSPSLRGKKLSCNGYRPWP</sequence>
<accession>A0A1D2AHP9</accession>
<name>A0A1D2AHP9_ORNBR</name>
<dbReference type="EMBL" id="GETE01001214">
    <property type="protein sequence ID" value="JAT78730.1"/>
    <property type="molecule type" value="Transcribed_RNA"/>
</dbReference>
<feature type="domain" description="SNF2 N-terminal" evidence="2">
    <location>
        <begin position="49"/>
        <end position="80"/>
    </location>
</feature>
<dbReference type="GO" id="GO:0005524">
    <property type="term" value="F:ATP binding"/>
    <property type="evidence" value="ECO:0007669"/>
    <property type="project" value="InterPro"/>
</dbReference>
<dbReference type="InterPro" id="IPR027417">
    <property type="entry name" value="P-loop_NTPase"/>
</dbReference>
<dbReference type="GO" id="GO:0043596">
    <property type="term" value="C:nuclear replication fork"/>
    <property type="evidence" value="ECO:0007669"/>
    <property type="project" value="TreeGrafter"/>
</dbReference>
<protein>
    <submittedName>
        <fullName evidence="3">Swi snf related matrix associated actin dependent regulator of chromatin subfamily a like protein 1</fullName>
    </submittedName>
</protein>
<dbReference type="GO" id="GO:0006281">
    <property type="term" value="P:DNA repair"/>
    <property type="evidence" value="ECO:0007669"/>
    <property type="project" value="TreeGrafter"/>
</dbReference>
<dbReference type="PANTHER" id="PTHR45766:SF6">
    <property type="entry name" value="SWI_SNF-RELATED MATRIX-ASSOCIATED ACTIN-DEPENDENT REGULATOR OF CHROMATIN SUBFAMILY A-LIKE PROTEIN 1"/>
    <property type="match status" value="1"/>
</dbReference>
<dbReference type="GO" id="GO:0016787">
    <property type="term" value="F:hydrolase activity"/>
    <property type="evidence" value="ECO:0007669"/>
    <property type="project" value="UniProtKB-KW"/>
</dbReference>
<organism evidence="3">
    <name type="scientific">Ornithodoros brasiliensis</name>
    <name type="common">Mouro tick</name>
    <dbReference type="NCBI Taxonomy" id="888526"/>
    <lineage>
        <taxon>Eukaryota</taxon>
        <taxon>Metazoa</taxon>
        <taxon>Ecdysozoa</taxon>
        <taxon>Arthropoda</taxon>
        <taxon>Chelicerata</taxon>
        <taxon>Arachnida</taxon>
        <taxon>Acari</taxon>
        <taxon>Parasitiformes</taxon>
        <taxon>Ixodida</taxon>
        <taxon>Ixodoidea</taxon>
        <taxon>Argasidae</taxon>
        <taxon>Ornithodorinae</taxon>
        <taxon>Ornithodoros</taxon>
    </lineage>
</organism>
<proteinExistence type="predicted"/>
<evidence type="ECO:0000313" key="3">
    <source>
        <dbReference type="EMBL" id="JAT78730.1"/>
    </source>
</evidence>
<reference evidence="3" key="1">
    <citation type="submission" date="2016-07" db="EMBL/GenBank/DDBJ databases">
        <title>Salivary Glands transcriptome analysis on engorged females of Ornithodoros brasiliensis (Acari:Argasidae).</title>
        <authorList>
            <person name="Simons S.M."/>
            <person name="Carvalho E."/>
            <person name="Junqueira-de-Azevedo I."/>
            <person name="Ho P.L."/>
            <person name="Giovanni D."/>
            <person name="Mendonca R."/>
            <person name="Onofrio V."/>
            <person name="Landulfo G."/>
            <person name="Ramirez D."/>
            <person name="Barros-Battesti D."/>
        </authorList>
    </citation>
    <scope>NUCLEOTIDE SEQUENCE</scope>
    <source>
        <strain evidence="3">Female</strain>
        <tissue evidence="3">Salivary gland</tissue>
    </source>
</reference>
<dbReference type="AlphaFoldDB" id="A0A1D2AHP9"/>